<sequence length="421" mass="48773">MEELTDKEYRRILLINDCIEGKRSTRDVASLLNISVRQVQRLIRKVSETGNSKTLLHGNKNITPHNKIPEDIKLKIIELSLNELKDLNYAHLRDVLAEEFNIDFSRSTIERICKDIGRLSSITIKKPKIHKRRAPRTRFGELIQVDATIEPWLATSNKKWALHGAIDDATGMVVGLHFEKEECLEGYVQLMLQVNKKYGLPLEIYADGRTIFTNNKKLTIEEELAGKLATQTNFERAAIQNNIFIHIAKSPQAKGKIERLWRTLHDRLKKDLKRKNITNIKDANRYLAKFIDSYNKKFSREAISKELAWQRKIPKSKLLFDFAVQEERKVDNTFAFRYEGKIYQIPSKIYKENKNGYQPSTVTISKVSTVGIQAKYNGKIFTPEIIPVQPKDITPKIKVQQKPTTPAPDHPWRQNGKRFKK</sequence>
<feature type="region of interest" description="Disordered" evidence="1">
    <location>
        <begin position="392"/>
        <end position="421"/>
    </location>
</feature>
<keyword evidence="4" id="KW-1185">Reference proteome</keyword>
<evidence type="ECO:0000313" key="3">
    <source>
        <dbReference type="EMBL" id="AVM42044.1"/>
    </source>
</evidence>
<gene>
    <name evidence="3" type="ORF">C5Q98_01820</name>
</gene>
<feature type="domain" description="Integrase catalytic" evidence="2">
    <location>
        <begin position="131"/>
        <end position="316"/>
    </location>
</feature>
<protein>
    <submittedName>
        <fullName evidence="3">Transposase</fullName>
    </submittedName>
</protein>
<dbReference type="GO" id="GO:0003676">
    <property type="term" value="F:nucleic acid binding"/>
    <property type="evidence" value="ECO:0007669"/>
    <property type="project" value="InterPro"/>
</dbReference>
<dbReference type="PANTHER" id="PTHR35004">
    <property type="entry name" value="TRANSPOSASE RV3428C-RELATED"/>
    <property type="match status" value="1"/>
</dbReference>
<dbReference type="KEGG" id="fsa:C5Q98_01820"/>
<dbReference type="InterPro" id="IPR001584">
    <property type="entry name" value="Integrase_cat-core"/>
</dbReference>
<dbReference type="InterPro" id="IPR047797">
    <property type="entry name" value="ISNCY_transpos"/>
</dbReference>
<evidence type="ECO:0000256" key="1">
    <source>
        <dbReference type="SAM" id="MobiDB-lite"/>
    </source>
</evidence>
<dbReference type="GO" id="GO:0015074">
    <property type="term" value="P:DNA integration"/>
    <property type="evidence" value="ECO:0007669"/>
    <property type="project" value="InterPro"/>
</dbReference>
<evidence type="ECO:0000259" key="2">
    <source>
        <dbReference type="PROSITE" id="PS50994"/>
    </source>
</evidence>
<dbReference type="SUPFAM" id="SSF46689">
    <property type="entry name" value="Homeodomain-like"/>
    <property type="match status" value="1"/>
</dbReference>
<dbReference type="InterPro" id="IPR012337">
    <property type="entry name" value="RNaseH-like_sf"/>
</dbReference>
<dbReference type="RefSeq" id="WP_106012030.1">
    <property type="nucleotide sequence ID" value="NZ_CP027226.1"/>
</dbReference>
<dbReference type="Gene3D" id="3.30.420.10">
    <property type="entry name" value="Ribonuclease H-like superfamily/Ribonuclease H"/>
    <property type="match status" value="1"/>
</dbReference>
<dbReference type="InterPro" id="IPR036397">
    <property type="entry name" value="RNaseH_sf"/>
</dbReference>
<dbReference type="NCBIfam" id="NF033594">
    <property type="entry name" value="transpos_ISNCY_2"/>
    <property type="match status" value="1"/>
</dbReference>
<dbReference type="Proteomes" id="UP000237947">
    <property type="component" value="Chromosome"/>
</dbReference>
<accession>A0A2S0KM06</accession>
<dbReference type="AlphaFoldDB" id="A0A2S0KM06"/>
<dbReference type="OrthoDB" id="9794201at2"/>
<dbReference type="PROSITE" id="PS50994">
    <property type="entry name" value="INTEGRASE"/>
    <property type="match status" value="1"/>
</dbReference>
<dbReference type="InterPro" id="IPR009057">
    <property type="entry name" value="Homeodomain-like_sf"/>
</dbReference>
<dbReference type="SUPFAM" id="SSF53098">
    <property type="entry name" value="Ribonuclease H-like"/>
    <property type="match status" value="1"/>
</dbReference>
<name>A0A2S0KM06_9FIRM</name>
<dbReference type="EMBL" id="CP027226">
    <property type="protein sequence ID" value="AVM42044.1"/>
    <property type="molecule type" value="Genomic_DNA"/>
</dbReference>
<proteinExistence type="predicted"/>
<dbReference type="PANTHER" id="PTHR35004:SF7">
    <property type="entry name" value="INTEGRASE PROTEIN"/>
    <property type="match status" value="1"/>
</dbReference>
<evidence type="ECO:0000313" key="4">
    <source>
        <dbReference type="Proteomes" id="UP000237947"/>
    </source>
</evidence>
<organism evidence="3 4">
    <name type="scientific">Fastidiosipila sanguinis</name>
    <dbReference type="NCBI Taxonomy" id="236753"/>
    <lineage>
        <taxon>Bacteria</taxon>
        <taxon>Bacillati</taxon>
        <taxon>Bacillota</taxon>
        <taxon>Clostridia</taxon>
        <taxon>Eubacteriales</taxon>
        <taxon>Oscillospiraceae</taxon>
        <taxon>Fastidiosipila</taxon>
    </lineage>
</organism>
<reference evidence="4" key="1">
    <citation type="submission" date="2018-02" db="EMBL/GenBank/DDBJ databases">
        <authorList>
            <person name="Holder M.E."/>
            <person name="Ajami N.J."/>
            <person name="Petrosino J.F."/>
        </authorList>
    </citation>
    <scope>NUCLEOTIDE SEQUENCE [LARGE SCALE GENOMIC DNA]</scope>
    <source>
        <strain evidence="4">CCUG 47711</strain>
    </source>
</reference>